<keyword evidence="2" id="KW-1185">Reference proteome</keyword>
<proteinExistence type="predicted"/>
<dbReference type="EnsemblMetazoa" id="PPA12258.1">
    <property type="protein sequence ID" value="PPA12258.1"/>
    <property type="gene ID" value="WBGene00101812"/>
</dbReference>
<reference evidence="1" key="2">
    <citation type="submission" date="2022-06" db="UniProtKB">
        <authorList>
            <consortium name="EnsemblMetazoa"/>
        </authorList>
    </citation>
    <scope>IDENTIFICATION</scope>
    <source>
        <strain evidence="1">PS312</strain>
    </source>
</reference>
<reference evidence="2" key="1">
    <citation type="journal article" date="2008" name="Nat. Genet.">
        <title>The Pristionchus pacificus genome provides a unique perspective on nematode lifestyle and parasitism.</title>
        <authorList>
            <person name="Dieterich C."/>
            <person name="Clifton S.W."/>
            <person name="Schuster L.N."/>
            <person name="Chinwalla A."/>
            <person name="Delehaunty K."/>
            <person name="Dinkelacker I."/>
            <person name="Fulton L."/>
            <person name="Fulton R."/>
            <person name="Godfrey J."/>
            <person name="Minx P."/>
            <person name="Mitreva M."/>
            <person name="Roeseler W."/>
            <person name="Tian H."/>
            <person name="Witte H."/>
            <person name="Yang S.P."/>
            <person name="Wilson R.K."/>
            <person name="Sommer R.J."/>
        </authorList>
    </citation>
    <scope>NUCLEOTIDE SEQUENCE [LARGE SCALE GENOMIC DNA]</scope>
    <source>
        <strain evidence="2">PS312</strain>
    </source>
</reference>
<protein>
    <submittedName>
        <fullName evidence="1">Uncharacterized protein</fullName>
    </submittedName>
</protein>
<dbReference type="Proteomes" id="UP000005239">
    <property type="component" value="Unassembled WGS sequence"/>
</dbReference>
<evidence type="ECO:0000313" key="1">
    <source>
        <dbReference type="EnsemblMetazoa" id="PPA12258.1"/>
    </source>
</evidence>
<accession>A0A8R1UB82</accession>
<evidence type="ECO:0000313" key="2">
    <source>
        <dbReference type="Proteomes" id="UP000005239"/>
    </source>
</evidence>
<dbReference type="AlphaFoldDB" id="A0A2A6CB94"/>
<organism evidence="1 2">
    <name type="scientific">Pristionchus pacificus</name>
    <name type="common">Parasitic nematode worm</name>
    <dbReference type="NCBI Taxonomy" id="54126"/>
    <lineage>
        <taxon>Eukaryota</taxon>
        <taxon>Metazoa</taxon>
        <taxon>Ecdysozoa</taxon>
        <taxon>Nematoda</taxon>
        <taxon>Chromadorea</taxon>
        <taxon>Rhabditida</taxon>
        <taxon>Rhabditina</taxon>
        <taxon>Diplogasteromorpha</taxon>
        <taxon>Diplogasteroidea</taxon>
        <taxon>Neodiplogasteridae</taxon>
        <taxon>Pristionchus</taxon>
    </lineage>
</organism>
<accession>A0A2A6CB94</accession>
<gene>
    <name evidence="1" type="primary">WBGene00101812</name>
</gene>
<sequence>MGHWFSTQVAPQTVAPRTDDSIFPTRPKRLTEAQGGVVRSASKEFVAKLTAIRCEHSDCNNRIFTGARPDGTLENFPVMAYCGHYICASHKKTYTATKPFACPNGESSPKKRQVNLFVHDEVLDDFYKAISHKGVKCFDCEEWHARNNTVLCTKYANENPSNEITVESEYIEAGMWLVSLDRTQEKAGWALNQCCICHKSLYNPHDEDRTMIVQLSICHHIAHKKCSEPWLWFTCGFCPESIRWYSRWNKKNMNTISYEISAQTKQYFEGIQSNEKRDFFYCSGDTCMQVHPNTNRPKSDGFDLQFESLPSSQYRLIIPSLLLANKKLSFILSQLVMALLSPIFRTHPDDFTDSKEKTLVRSASKDFVKKLIEITCQHYICTNESKRTTFSTENLPVIAYCGHYICASHENATEKKDKFSMCHQCGSYFDFVEEYLKDAVLNDFYKAIAQEGFKCLGCKDRHPKHNTVFCHEYLPKDDETQYLCVWCFAKGEYATFKFQSLDSAVRQENDIEMKILGNDKDIDENDKQLKSVDRTQGLAGWALNRCCICRQTLYIPCEEVTSFRDERSLIVHLECDHIGHKKCADTKRFKNSFECQLCRPPKRYNKKNAVIRERSFPTKYYFSGIKSADSDFFDCEECAQKHPNSNRLEEIYGVRSASKELVKKLIECTQFRCKEKFSATNLPVMAYCGHYVCSSHENAVDERDQFDKCHECAVKSPEQKIFLEDAVLNEFYKTIAQEGFKCLRCKERHPKHNTIFCP</sequence>
<name>A0A2A6CB94_PRIPA</name>